<comment type="caution">
    <text evidence="1">The sequence shown here is derived from an EMBL/GenBank/DDBJ whole genome shotgun (WGS) entry which is preliminary data.</text>
</comment>
<feature type="non-terminal residue" evidence="1">
    <location>
        <position position="529"/>
    </location>
</feature>
<evidence type="ECO:0000313" key="1">
    <source>
        <dbReference type="EMBL" id="KKL24441.1"/>
    </source>
</evidence>
<dbReference type="EMBL" id="LAZR01036593">
    <property type="protein sequence ID" value="KKL24441.1"/>
    <property type="molecule type" value="Genomic_DNA"/>
</dbReference>
<dbReference type="InterPro" id="IPR013320">
    <property type="entry name" value="ConA-like_dom_sf"/>
</dbReference>
<dbReference type="SUPFAM" id="SSF49899">
    <property type="entry name" value="Concanavalin A-like lectins/glucanases"/>
    <property type="match status" value="1"/>
</dbReference>
<feature type="non-terminal residue" evidence="1">
    <location>
        <position position="1"/>
    </location>
</feature>
<dbReference type="AlphaFoldDB" id="A0A0F9E3F9"/>
<accession>A0A0F9E3F9</accession>
<protein>
    <recommendedName>
        <fullName evidence="2">LamG-like jellyroll fold domain-containing protein</fullName>
    </recommendedName>
</protein>
<organism evidence="1">
    <name type="scientific">marine sediment metagenome</name>
    <dbReference type="NCBI Taxonomy" id="412755"/>
    <lineage>
        <taxon>unclassified sequences</taxon>
        <taxon>metagenomes</taxon>
        <taxon>ecological metagenomes</taxon>
    </lineage>
</organism>
<name>A0A0F9E3F9_9ZZZZ</name>
<dbReference type="Pfam" id="PF13385">
    <property type="entry name" value="Laminin_G_3"/>
    <property type="match status" value="1"/>
</dbReference>
<dbReference type="Gene3D" id="2.60.120.200">
    <property type="match status" value="1"/>
</dbReference>
<gene>
    <name evidence="1" type="ORF">LCGC14_2415290</name>
</gene>
<evidence type="ECO:0008006" key="2">
    <source>
        <dbReference type="Google" id="ProtNLM"/>
    </source>
</evidence>
<sequence length="529" mass="60054">QGGNWIANSSFSNIGIINGSLTSQAQDFESYQIEYNYGNGWRFDSTTYQPSDRLHWNIKYVPDSVVEFKIHGYDSVGNSEALDFSFINDQNYFSDLYIENYAFDKIYDIFESVYFKIIPVAQDMESLTMNVGSTVYSFMKVDSPSTILYFEKLIEFDPLSFDFEGQYIDTIILTITASDLNSQNIQLEIPFTASLGLDADFVINSLEIEKDFYYIDDDAIETTWWKFDNGAGVIIYDSSGNNDGTLTGTENWVNGRVGDYALDLEGIDYIEVSPIFNEDQDPFSFAGWIKLNSLSNEVALYGEFHNSGYARNYFSILQTGALSFDQYLPLGGGAVSGPGLIEVGTWVYFAVVKEDNYVTFYKNGVKFDSSVPHFENYTALAPTIAGIGARYYNSNWDHNTLNGTIDDFRFFDKALKSEAIKVLYNNSFGVNTTLLEASYDGFYFPNDKIFDISNRFWLNATSSYSNEFDIPYYNSRPTLRFSGLNYGNVYEYDFEPYPSLYEKEGVYGGTYDFESDENGSDPAGWTVAE</sequence>
<proteinExistence type="predicted"/>
<reference evidence="1" key="1">
    <citation type="journal article" date="2015" name="Nature">
        <title>Complex archaea that bridge the gap between prokaryotes and eukaryotes.</title>
        <authorList>
            <person name="Spang A."/>
            <person name="Saw J.H."/>
            <person name="Jorgensen S.L."/>
            <person name="Zaremba-Niedzwiedzka K."/>
            <person name="Martijn J."/>
            <person name="Lind A.E."/>
            <person name="van Eijk R."/>
            <person name="Schleper C."/>
            <person name="Guy L."/>
            <person name="Ettema T.J."/>
        </authorList>
    </citation>
    <scope>NUCLEOTIDE SEQUENCE</scope>
</reference>